<keyword evidence="3" id="KW-0159">Chromosome partition</keyword>
<organism evidence="12 13">
    <name type="scientific">Pisolithus microcarpus 441</name>
    <dbReference type="NCBI Taxonomy" id="765257"/>
    <lineage>
        <taxon>Eukaryota</taxon>
        <taxon>Fungi</taxon>
        <taxon>Dikarya</taxon>
        <taxon>Basidiomycota</taxon>
        <taxon>Agaricomycotina</taxon>
        <taxon>Agaricomycetes</taxon>
        <taxon>Agaricomycetidae</taxon>
        <taxon>Boletales</taxon>
        <taxon>Sclerodermatineae</taxon>
        <taxon>Pisolithaceae</taxon>
        <taxon>Pisolithus</taxon>
    </lineage>
</organism>
<dbReference type="AlphaFoldDB" id="A0A0C9ZP75"/>
<protein>
    <recommendedName>
        <fullName evidence="8">N-alpha-acetyltransferase 60</fullName>
        <ecNumber evidence="7">2.3.1.259</ecNumber>
        <ecNumber evidence="1">2.3.1.48</ecNumber>
    </recommendedName>
</protein>
<evidence type="ECO:0000313" key="12">
    <source>
        <dbReference type="EMBL" id="KIK27849.1"/>
    </source>
</evidence>
<evidence type="ECO:0000256" key="10">
    <source>
        <dbReference type="ARBA" id="ARBA00048848"/>
    </source>
</evidence>
<feature type="domain" description="N-acetyltransferase" evidence="11">
    <location>
        <begin position="23"/>
        <end position="196"/>
    </location>
</feature>
<dbReference type="GO" id="GO:0120518">
    <property type="term" value="F:protein N-terminal-methionine acetyltransferase activity"/>
    <property type="evidence" value="ECO:0007669"/>
    <property type="project" value="UniProtKB-EC"/>
</dbReference>
<evidence type="ECO:0000256" key="4">
    <source>
        <dbReference type="ARBA" id="ARBA00022853"/>
    </source>
</evidence>
<evidence type="ECO:0000256" key="3">
    <source>
        <dbReference type="ARBA" id="ARBA00022829"/>
    </source>
</evidence>
<dbReference type="OrthoDB" id="47374at2759"/>
<sequence>MCMNPASPAGRNSEHKIPLPPGIHLRVMKTADLHEVRKLHASLLPVQYPLTFFIQLLLQPRYLCVLATHEGSVVAFASAAIDTSHGTAQPERENKSSAHISLLTLGVQPTHRRQGIGRALVHDVARRLRASLCRCERQSGPRSAEGVQHGPGHSTVFVQAEVAHSNTTGKFFYSRLGMNVEPSPECHVPQVGLKTPTCIVGGVLCVLELGGDESTLAISADELS</sequence>
<dbReference type="STRING" id="765257.A0A0C9ZP75"/>
<dbReference type="EC" id="2.3.1.48" evidence="1"/>
<evidence type="ECO:0000256" key="1">
    <source>
        <dbReference type="ARBA" id="ARBA00013184"/>
    </source>
</evidence>
<dbReference type="GO" id="GO:0004402">
    <property type="term" value="F:histone acetyltransferase activity"/>
    <property type="evidence" value="ECO:0007669"/>
    <property type="project" value="TreeGrafter"/>
</dbReference>
<dbReference type="InterPro" id="IPR045141">
    <property type="entry name" value="NAA60-like"/>
</dbReference>
<keyword evidence="2" id="KW-0808">Transferase</keyword>
<dbReference type="EMBL" id="KN833694">
    <property type="protein sequence ID" value="KIK27849.1"/>
    <property type="molecule type" value="Genomic_DNA"/>
</dbReference>
<gene>
    <name evidence="12" type="ORF">PISMIDRAFT_674144</name>
</gene>
<dbReference type="Gene3D" id="3.40.630.30">
    <property type="match status" value="1"/>
</dbReference>
<dbReference type="CDD" id="cd04301">
    <property type="entry name" value="NAT_SF"/>
    <property type="match status" value="1"/>
</dbReference>
<accession>A0A0C9ZP75</accession>
<evidence type="ECO:0000259" key="11">
    <source>
        <dbReference type="PROSITE" id="PS51186"/>
    </source>
</evidence>
<name>A0A0C9ZP75_9AGAM</name>
<dbReference type="PANTHER" id="PTHR14744:SF15">
    <property type="entry name" value="N-ALPHA-ACETYLTRANSFERASE 60"/>
    <property type="match status" value="1"/>
</dbReference>
<dbReference type="PANTHER" id="PTHR14744">
    <property type="entry name" value="N-ALPHA-ACETYLTRANSFERASE 60"/>
    <property type="match status" value="1"/>
</dbReference>
<proteinExistence type="inferred from homology"/>
<evidence type="ECO:0000256" key="7">
    <source>
        <dbReference type="ARBA" id="ARBA00026111"/>
    </source>
</evidence>
<evidence type="ECO:0000256" key="6">
    <source>
        <dbReference type="ARBA" id="ARBA00025774"/>
    </source>
</evidence>
<evidence type="ECO:0000256" key="2">
    <source>
        <dbReference type="ARBA" id="ARBA00022679"/>
    </source>
</evidence>
<dbReference type="GO" id="GO:0000139">
    <property type="term" value="C:Golgi membrane"/>
    <property type="evidence" value="ECO:0007669"/>
    <property type="project" value="TreeGrafter"/>
</dbReference>
<dbReference type="HOGENOM" id="CLU_091753_0_0_1"/>
<evidence type="ECO:0000256" key="8">
    <source>
        <dbReference type="ARBA" id="ARBA00026144"/>
    </source>
</evidence>
<dbReference type="Proteomes" id="UP000054018">
    <property type="component" value="Unassembled WGS sequence"/>
</dbReference>
<keyword evidence="5" id="KW-0012">Acyltransferase</keyword>
<evidence type="ECO:0000256" key="9">
    <source>
        <dbReference type="ARBA" id="ARBA00048017"/>
    </source>
</evidence>
<reference evidence="12 13" key="1">
    <citation type="submission" date="2014-04" db="EMBL/GenBank/DDBJ databases">
        <authorList>
            <consortium name="DOE Joint Genome Institute"/>
            <person name="Kuo A."/>
            <person name="Kohler A."/>
            <person name="Costa M.D."/>
            <person name="Nagy L.G."/>
            <person name="Floudas D."/>
            <person name="Copeland A."/>
            <person name="Barry K.W."/>
            <person name="Cichocki N."/>
            <person name="Veneault-Fourrey C."/>
            <person name="LaButti K."/>
            <person name="Lindquist E.A."/>
            <person name="Lipzen A."/>
            <person name="Lundell T."/>
            <person name="Morin E."/>
            <person name="Murat C."/>
            <person name="Sun H."/>
            <person name="Tunlid A."/>
            <person name="Henrissat B."/>
            <person name="Grigoriev I.V."/>
            <person name="Hibbett D.S."/>
            <person name="Martin F."/>
            <person name="Nordberg H.P."/>
            <person name="Cantor M.N."/>
            <person name="Hua S.X."/>
        </authorList>
    </citation>
    <scope>NUCLEOTIDE SEQUENCE [LARGE SCALE GENOMIC DNA]</scope>
    <source>
        <strain evidence="12 13">441</strain>
    </source>
</reference>
<dbReference type="Pfam" id="PF00583">
    <property type="entry name" value="Acetyltransf_1"/>
    <property type="match status" value="1"/>
</dbReference>
<comment type="catalytic activity">
    <reaction evidence="10">
        <text>N-terminal L-methionyl-[transmembrane protein] + acetyl-CoA = N-terminal N(alpha)-acetyl-L-methionyl-[transmembrane protein] + CoA + H(+)</text>
        <dbReference type="Rhea" id="RHEA:50604"/>
        <dbReference type="Rhea" id="RHEA-COMP:12745"/>
        <dbReference type="Rhea" id="RHEA-COMP:12746"/>
        <dbReference type="ChEBI" id="CHEBI:15378"/>
        <dbReference type="ChEBI" id="CHEBI:57287"/>
        <dbReference type="ChEBI" id="CHEBI:57288"/>
        <dbReference type="ChEBI" id="CHEBI:64731"/>
        <dbReference type="ChEBI" id="CHEBI:133414"/>
        <dbReference type="EC" id="2.3.1.259"/>
    </reaction>
</comment>
<dbReference type="InterPro" id="IPR000182">
    <property type="entry name" value="GNAT_dom"/>
</dbReference>
<dbReference type="EC" id="2.3.1.259" evidence="7"/>
<reference evidence="13" key="2">
    <citation type="submission" date="2015-01" db="EMBL/GenBank/DDBJ databases">
        <title>Evolutionary Origins and Diversification of the Mycorrhizal Mutualists.</title>
        <authorList>
            <consortium name="DOE Joint Genome Institute"/>
            <consortium name="Mycorrhizal Genomics Consortium"/>
            <person name="Kohler A."/>
            <person name="Kuo A."/>
            <person name="Nagy L.G."/>
            <person name="Floudas D."/>
            <person name="Copeland A."/>
            <person name="Barry K.W."/>
            <person name="Cichocki N."/>
            <person name="Veneault-Fourrey C."/>
            <person name="LaButti K."/>
            <person name="Lindquist E.A."/>
            <person name="Lipzen A."/>
            <person name="Lundell T."/>
            <person name="Morin E."/>
            <person name="Murat C."/>
            <person name="Riley R."/>
            <person name="Ohm R."/>
            <person name="Sun H."/>
            <person name="Tunlid A."/>
            <person name="Henrissat B."/>
            <person name="Grigoriev I.V."/>
            <person name="Hibbett D.S."/>
            <person name="Martin F."/>
        </authorList>
    </citation>
    <scope>NUCLEOTIDE SEQUENCE [LARGE SCALE GENOMIC DNA]</scope>
    <source>
        <strain evidence="13">441</strain>
    </source>
</reference>
<dbReference type="PROSITE" id="PS51186">
    <property type="entry name" value="GNAT"/>
    <property type="match status" value="1"/>
</dbReference>
<evidence type="ECO:0000256" key="5">
    <source>
        <dbReference type="ARBA" id="ARBA00023315"/>
    </source>
</evidence>
<dbReference type="InterPro" id="IPR016181">
    <property type="entry name" value="Acyl_CoA_acyltransferase"/>
</dbReference>
<keyword evidence="13" id="KW-1185">Reference proteome</keyword>
<dbReference type="GO" id="GO:0007059">
    <property type="term" value="P:chromosome segregation"/>
    <property type="evidence" value="ECO:0007669"/>
    <property type="project" value="UniProtKB-KW"/>
</dbReference>
<comment type="similarity">
    <text evidence="6">Belongs to the acetyltransferase family. NAA60 subfamily.</text>
</comment>
<keyword evidence="4" id="KW-0156">Chromatin regulator</keyword>
<comment type="catalytic activity">
    <reaction evidence="9">
        <text>L-lysyl-[protein] + acetyl-CoA = N(6)-acetyl-L-lysyl-[protein] + CoA + H(+)</text>
        <dbReference type="Rhea" id="RHEA:45948"/>
        <dbReference type="Rhea" id="RHEA-COMP:9752"/>
        <dbReference type="Rhea" id="RHEA-COMP:10731"/>
        <dbReference type="ChEBI" id="CHEBI:15378"/>
        <dbReference type="ChEBI" id="CHEBI:29969"/>
        <dbReference type="ChEBI" id="CHEBI:57287"/>
        <dbReference type="ChEBI" id="CHEBI:57288"/>
        <dbReference type="ChEBI" id="CHEBI:61930"/>
        <dbReference type="EC" id="2.3.1.48"/>
    </reaction>
</comment>
<dbReference type="SUPFAM" id="SSF55729">
    <property type="entry name" value="Acyl-CoA N-acyltransferases (Nat)"/>
    <property type="match status" value="1"/>
</dbReference>
<evidence type="ECO:0000313" key="13">
    <source>
        <dbReference type="Proteomes" id="UP000054018"/>
    </source>
</evidence>